<keyword evidence="2" id="KW-0479">Metal-binding</keyword>
<feature type="domain" description="C2H2-type" evidence="11">
    <location>
        <begin position="413"/>
        <end position="446"/>
    </location>
</feature>
<dbReference type="Gene3D" id="3.30.160.60">
    <property type="entry name" value="Classic Zinc Finger"/>
    <property type="match status" value="11"/>
</dbReference>
<evidence type="ECO:0000256" key="9">
    <source>
        <dbReference type="ARBA" id="ARBA00023242"/>
    </source>
</evidence>
<evidence type="ECO:0000256" key="7">
    <source>
        <dbReference type="ARBA" id="ARBA00023125"/>
    </source>
</evidence>
<reference evidence="12" key="1">
    <citation type="submission" date="2020-11" db="EMBL/GenBank/DDBJ databases">
        <authorList>
            <person name="Tran Van P."/>
        </authorList>
    </citation>
    <scope>NUCLEOTIDE SEQUENCE</scope>
</reference>
<feature type="domain" description="C2H2-type" evidence="11">
    <location>
        <begin position="22"/>
        <end position="49"/>
    </location>
</feature>
<evidence type="ECO:0000256" key="3">
    <source>
        <dbReference type="ARBA" id="ARBA00022737"/>
    </source>
</evidence>
<sequence>MDTSAIRTRDDHRRTHTNERPFVCTKCGKTFRTHTSLNSHSKFHLDHNLSCRWGLEAALQDKKPQEGITCIKKSQPTQSDSNIKSSEEGCNLDQYAHYKKLYESLMSLDEDVDDENLIVESRSSASGRANWVRRVAAMLEDMESKPIYECEHCGRRLKSRLTLENHVRIHTGERPFTCHICGKSFRANIGLVRHVRDVHDGVKSSPCDICGRMFANKRTKDDHRRTHTDERPYVCAKCGKAFRTSAALYMHNKFHVDIFPFHCTYCDKKFRLRSHLAPHIRTHTGEKPNCCDICGKGFNQKTELKNHRLIHSETRNFDCSSCGKSFKQKRMGQWEKLSTSYLATQEVCDNTSLAVSSAGVISILECRKKTPPKTTCALKIKQPYFDCEYCGKRLLWRENMKTHLRIHSGERPYTCHVCGGQFRESTLFRLRCNLVVHLTTHTGDKPFMCDMCGQTFGVKHNLTHHRHIHAQDKPFVCTECGAMFQMRRYLKRHEKTHKGKR</sequence>
<feature type="domain" description="C2H2-type" evidence="11">
    <location>
        <begin position="205"/>
        <end position="232"/>
    </location>
</feature>
<feature type="domain" description="C2H2-type" evidence="11">
    <location>
        <begin position="447"/>
        <end position="474"/>
    </location>
</feature>
<name>A0A7R9HW61_9NEOP</name>
<feature type="domain" description="C2H2-type" evidence="11">
    <location>
        <begin position="289"/>
        <end position="316"/>
    </location>
</feature>
<keyword evidence="3" id="KW-0677">Repeat</keyword>
<dbReference type="FunFam" id="3.30.160.60:FF:000706">
    <property type="entry name" value="Zinc finger protein"/>
    <property type="match status" value="1"/>
</dbReference>
<dbReference type="InterPro" id="IPR036236">
    <property type="entry name" value="Znf_C2H2_sf"/>
</dbReference>
<feature type="domain" description="C2H2-type" evidence="11">
    <location>
        <begin position="176"/>
        <end position="204"/>
    </location>
</feature>
<dbReference type="SUPFAM" id="SSF57667">
    <property type="entry name" value="beta-beta-alpha zinc fingers"/>
    <property type="match status" value="6"/>
</dbReference>
<dbReference type="PANTHER" id="PTHR24384:SF189">
    <property type="entry name" value="C2H2-TYPE DOMAIN-CONTAINING PROTEIN-RELATED"/>
    <property type="match status" value="1"/>
</dbReference>
<keyword evidence="6" id="KW-0805">Transcription regulation</keyword>
<dbReference type="PANTHER" id="PTHR24384">
    <property type="entry name" value="FINGER PUTATIVE TRANSCRIPTION FACTOR FAMILY-RELATED"/>
    <property type="match status" value="1"/>
</dbReference>
<evidence type="ECO:0000259" key="11">
    <source>
        <dbReference type="PROSITE" id="PS50157"/>
    </source>
</evidence>
<evidence type="ECO:0000256" key="1">
    <source>
        <dbReference type="ARBA" id="ARBA00004123"/>
    </source>
</evidence>
<keyword evidence="9" id="KW-0539">Nucleus</keyword>
<evidence type="ECO:0000256" key="4">
    <source>
        <dbReference type="ARBA" id="ARBA00022771"/>
    </source>
</evidence>
<comment type="subcellular location">
    <subcellularLocation>
        <location evidence="1">Nucleus</location>
    </subcellularLocation>
</comment>
<feature type="domain" description="C2H2-type" evidence="11">
    <location>
        <begin position="385"/>
        <end position="412"/>
    </location>
</feature>
<keyword evidence="7" id="KW-0238">DNA-binding</keyword>
<dbReference type="GO" id="GO:0005634">
    <property type="term" value="C:nucleus"/>
    <property type="evidence" value="ECO:0007669"/>
    <property type="project" value="UniProtKB-SubCell"/>
</dbReference>
<protein>
    <recommendedName>
        <fullName evidence="11">C2H2-type domain-containing protein</fullName>
    </recommendedName>
</protein>
<accession>A0A7R9HW61</accession>
<feature type="domain" description="C2H2-type" evidence="11">
    <location>
        <begin position="475"/>
        <end position="501"/>
    </location>
</feature>
<evidence type="ECO:0000256" key="5">
    <source>
        <dbReference type="ARBA" id="ARBA00022833"/>
    </source>
</evidence>
<dbReference type="FunFam" id="3.30.160.60:FF:001289">
    <property type="entry name" value="Zinc finger protein 574"/>
    <property type="match status" value="1"/>
</dbReference>
<gene>
    <name evidence="12" type="ORF">TMSB3V08_LOCUS11654</name>
</gene>
<dbReference type="FunFam" id="3.30.160.60:FF:000145">
    <property type="entry name" value="Zinc finger protein 574"/>
    <property type="match status" value="1"/>
</dbReference>
<dbReference type="FunFam" id="3.30.160.60:FF:001049">
    <property type="entry name" value="zinc finger protein 319"/>
    <property type="match status" value="1"/>
</dbReference>
<dbReference type="GO" id="GO:0008270">
    <property type="term" value="F:zinc ion binding"/>
    <property type="evidence" value="ECO:0007669"/>
    <property type="project" value="UniProtKB-KW"/>
</dbReference>
<keyword evidence="5" id="KW-0862">Zinc</keyword>
<evidence type="ECO:0000313" key="12">
    <source>
        <dbReference type="EMBL" id="CAD7435004.1"/>
    </source>
</evidence>
<dbReference type="SMART" id="SM00355">
    <property type="entry name" value="ZnF_C2H2"/>
    <property type="match status" value="11"/>
</dbReference>
<evidence type="ECO:0000256" key="2">
    <source>
        <dbReference type="ARBA" id="ARBA00022723"/>
    </source>
</evidence>
<feature type="domain" description="C2H2-type" evidence="11">
    <location>
        <begin position="261"/>
        <end position="288"/>
    </location>
</feature>
<dbReference type="GO" id="GO:0000981">
    <property type="term" value="F:DNA-binding transcription factor activity, RNA polymerase II-specific"/>
    <property type="evidence" value="ECO:0007669"/>
    <property type="project" value="TreeGrafter"/>
</dbReference>
<dbReference type="Pfam" id="PF00096">
    <property type="entry name" value="zf-C2H2"/>
    <property type="match status" value="8"/>
</dbReference>
<keyword evidence="8" id="KW-0804">Transcription</keyword>
<dbReference type="PROSITE" id="PS00028">
    <property type="entry name" value="ZINC_FINGER_C2H2_1"/>
    <property type="match status" value="10"/>
</dbReference>
<dbReference type="FunFam" id="3.30.160.60:FF:000688">
    <property type="entry name" value="zinc finger protein 197 isoform X1"/>
    <property type="match status" value="2"/>
</dbReference>
<evidence type="ECO:0000256" key="6">
    <source>
        <dbReference type="ARBA" id="ARBA00023015"/>
    </source>
</evidence>
<feature type="domain" description="C2H2-type" evidence="11">
    <location>
        <begin position="148"/>
        <end position="175"/>
    </location>
</feature>
<dbReference type="InterPro" id="IPR013087">
    <property type="entry name" value="Znf_C2H2_type"/>
</dbReference>
<evidence type="ECO:0000256" key="10">
    <source>
        <dbReference type="PROSITE-ProRule" id="PRU00042"/>
    </source>
</evidence>
<dbReference type="GO" id="GO:0000978">
    <property type="term" value="F:RNA polymerase II cis-regulatory region sequence-specific DNA binding"/>
    <property type="evidence" value="ECO:0007669"/>
    <property type="project" value="TreeGrafter"/>
</dbReference>
<dbReference type="EMBL" id="OB798719">
    <property type="protein sequence ID" value="CAD7435004.1"/>
    <property type="molecule type" value="Genomic_DNA"/>
</dbReference>
<dbReference type="GO" id="GO:0030674">
    <property type="term" value="F:protein-macromolecule adaptor activity"/>
    <property type="evidence" value="ECO:0007669"/>
    <property type="project" value="UniProtKB-ARBA"/>
</dbReference>
<organism evidence="12">
    <name type="scientific">Timema monikensis</name>
    <dbReference type="NCBI Taxonomy" id="170555"/>
    <lineage>
        <taxon>Eukaryota</taxon>
        <taxon>Metazoa</taxon>
        <taxon>Ecdysozoa</taxon>
        <taxon>Arthropoda</taxon>
        <taxon>Hexapoda</taxon>
        <taxon>Insecta</taxon>
        <taxon>Pterygota</taxon>
        <taxon>Neoptera</taxon>
        <taxon>Polyneoptera</taxon>
        <taxon>Phasmatodea</taxon>
        <taxon>Timematodea</taxon>
        <taxon>Timematoidea</taxon>
        <taxon>Timematidae</taxon>
        <taxon>Timema</taxon>
    </lineage>
</organism>
<dbReference type="AlphaFoldDB" id="A0A7R9HW61"/>
<dbReference type="InterPro" id="IPR050752">
    <property type="entry name" value="C2H2-ZF_domain"/>
</dbReference>
<evidence type="ECO:0000256" key="8">
    <source>
        <dbReference type="ARBA" id="ARBA00023163"/>
    </source>
</evidence>
<proteinExistence type="predicted"/>
<dbReference type="PROSITE" id="PS50157">
    <property type="entry name" value="ZINC_FINGER_C2H2_2"/>
    <property type="match status" value="11"/>
</dbReference>
<keyword evidence="4 10" id="KW-0863">Zinc-finger</keyword>
<dbReference type="FunFam" id="3.30.160.60:FF:000100">
    <property type="entry name" value="Zinc finger 45-like"/>
    <property type="match status" value="1"/>
</dbReference>
<feature type="domain" description="C2H2-type" evidence="11">
    <location>
        <begin position="233"/>
        <end position="260"/>
    </location>
</feature>